<keyword evidence="2" id="KW-1133">Transmembrane helix</keyword>
<sequence>MSKPENRHVFSPLDLCYHKERVRRTALEAAYAIRDPEQTRTFCGSLIVIQTPDLGQWTSTIGGLVSISGRFYALTTSHTPANEGELFDDSADDESNSDEGSLLIFDGEIDNDDSDSVTPSASDDDASAKSETVGQLQETVSMGEEARNSGASTAKEFGVESSTEKEENTAAQSFTDEIRSANTTLITPEDLATMEGHITNQIYEDDLRSGDDWLLVPVEASLLLPNRIPEGACRPPGWQNPFIDSFRPELGQVFKDHNRPDTPPSRKTVWAVSGMGGLMRSHFCPNPAFIISGGGERVQEIWTVVVEASNQGHRFHAANRQTSVQLASRMNPLLCSRGGSTGRVLWSDSLFTYARQVLAAQFWSQMLSGTTAATLDAVRHPVGLGRTSLAVLFFITTVYKTLLREIPSVWRSMTTLQIALIPPICALLFWALTELQIRYRPTTYSRHHRLAIRRTLCTWVWIALVAGLLASLGIYIVRGPASTPYTLGPSRQTDGQRVSHQPLRERSVAIERLRNFDPQARYNEFRYGLKMFSDAKERLTKSDPQARYSASENDLTGLNVALRRWYFEAVYYKLKGMVLRKFSKHQRLKQLFQAAYAR</sequence>
<keyword evidence="2" id="KW-0812">Transmembrane</keyword>
<feature type="transmembrane region" description="Helical" evidence="2">
    <location>
        <begin position="414"/>
        <end position="435"/>
    </location>
</feature>
<organism evidence="3 4">
    <name type="scientific">Colletotrichum salicis</name>
    <dbReference type="NCBI Taxonomy" id="1209931"/>
    <lineage>
        <taxon>Eukaryota</taxon>
        <taxon>Fungi</taxon>
        <taxon>Dikarya</taxon>
        <taxon>Ascomycota</taxon>
        <taxon>Pezizomycotina</taxon>
        <taxon>Sordariomycetes</taxon>
        <taxon>Hypocreomycetidae</taxon>
        <taxon>Glomerellales</taxon>
        <taxon>Glomerellaceae</taxon>
        <taxon>Colletotrichum</taxon>
        <taxon>Colletotrichum acutatum species complex</taxon>
    </lineage>
</organism>
<keyword evidence="4" id="KW-1185">Reference proteome</keyword>
<accession>A0A135STH0</accession>
<gene>
    <name evidence="3" type="ORF">CSAL01_03172</name>
</gene>
<feature type="region of interest" description="Disordered" evidence="1">
    <location>
        <begin position="105"/>
        <end position="175"/>
    </location>
</feature>
<proteinExistence type="predicted"/>
<dbReference type="STRING" id="1209931.A0A135STH0"/>
<reference evidence="3 4" key="1">
    <citation type="submission" date="2014-02" db="EMBL/GenBank/DDBJ databases">
        <title>The genome sequence of Colletotrichum salicis CBS 607.94.</title>
        <authorList>
            <person name="Baroncelli R."/>
            <person name="Thon M.R."/>
        </authorList>
    </citation>
    <scope>NUCLEOTIDE SEQUENCE [LARGE SCALE GENOMIC DNA]</scope>
    <source>
        <strain evidence="3 4">CBS 607.94</strain>
    </source>
</reference>
<evidence type="ECO:0000256" key="1">
    <source>
        <dbReference type="SAM" id="MobiDB-lite"/>
    </source>
</evidence>
<dbReference type="Proteomes" id="UP000070121">
    <property type="component" value="Unassembled WGS sequence"/>
</dbReference>
<evidence type="ECO:0000256" key="2">
    <source>
        <dbReference type="SAM" id="Phobius"/>
    </source>
</evidence>
<keyword evidence="2" id="KW-0472">Membrane</keyword>
<dbReference type="OrthoDB" id="4850608at2759"/>
<dbReference type="AlphaFoldDB" id="A0A135STH0"/>
<name>A0A135STH0_9PEZI</name>
<dbReference type="EMBL" id="JFFI01002245">
    <property type="protein sequence ID" value="KXH39141.1"/>
    <property type="molecule type" value="Genomic_DNA"/>
</dbReference>
<evidence type="ECO:0000313" key="4">
    <source>
        <dbReference type="Proteomes" id="UP000070121"/>
    </source>
</evidence>
<feature type="transmembrane region" description="Helical" evidence="2">
    <location>
        <begin position="456"/>
        <end position="477"/>
    </location>
</feature>
<comment type="caution">
    <text evidence="3">The sequence shown here is derived from an EMBL/GenBank/DDBJ whole genome shotgun (WGS) entry which is preliminary data.</text>
</comment>
<protein>
    <submittedName>
        <fullName evidence="3">Uncharacterized protein</fullName>
    </submittedName>
</protein>
<evidence type="ECO:0000313" key="3">
    <source>
        <dbReference type="EMBL" id="KXH39141.1"/>
    </source>
</evidence>